<dbReference type="Proteomes" id="UP001460270">
    <property type="component" value="Unassembled WGS sequence"/>
</dbReference>
<evidence type="ECO:0000313" key="3">
    <source>
        <dbReference type="Proteomes" id="UP001460270"/>
    </source>
</evidence>
<gene>
    <name evidence="2" type="ORF">WMY93_033164</name>
</gene>
<proteinExistence type="predicted"/>
<feature type="compositionally biased region" description="Acidic residues" evidence="1">
    <location>
        <begin position="22"/>
        <end position="44"/>
    </location>
</feature>
<comment type="caution">
    <text evidence="2">The sequence shown here is derived from an EMBL/GenBank/DDBJ whole genome shotgun (WGS) entry which is preliminary data.</text>
</comment>
<feature type="compositionally biased region" description="Basic and acidic residues" evidence="1">
    <location>
        <begin position="1"/>
        <end position="21"/>
    </location>
</feature>
<reference evidence="3" key="1">
    <citation type="submission" date="2024-04" db="EMBL/GenBank/DDBJ databases">
        <title>Salinicola lusitanus LLJ914,a marine bacterium isolated from the Okinawa Trough.</title>
        <authorList>
            <person name="Li J."/>
        </authorList>
    </citation>
    <scope>NUCLEOTIDE SEQUENCE [LARGE SCALE GENOMIC DNA]</scope>
</reference>
<feature type="region of interest" description="Disordered" evidence="1">
    <location>
        <begin position="1"/>
        <end position="44"/>
    </location>
</feature>
<sequence length="189" mass="21698">MERLERSERFDWTEGSEHSEQEDTDCEEEQSEEEDGLNDGSEESSDIVEEMRLLFNELLSFEYIYQNNAEIDRLVRHSCFVRLSNPVPEGVNHKRSTPESVCNRPENDLKTCLTGSLKASCLTLLCVVLQSDRVPRGIMRGAFRNRQTPYMSRQTVRDLETVFLLPEPEETQAAASTLTTRGAVYEPEE</sequence>
<name>A0AAW0MIN7_9GOBI</name>
<organism evidence="2 3">
    <name type="scientific">Mugilogobius chulae</name>
    <name type="common">yellowstripe goby</name>
    <dbReference type="NCBI Taxonomy" id="88201"/>
    <lineage>
        <taxon>Eukaryota</taxon>
        <taxon>Metazoa</taxon>
        <taxon>Chordata</taxon>
        <taxon>Craniata</taxon>
        <taxon>Vertebrata</taxon>
        <taxon>Euteleostomi</taxon>
        <taxon>Actinopterygii</taxon>
        <taxon>Neopterygii</taxon>
        <taxon>Teleostei</taxon>
        <taxon>Neoteleostei</taxon>
        <taxon>Acanthomorphata</taxon>
        <taxon>Gobiaria</taxon>
        <taxon>Gobiiformes</taxon>
        <taxon>Gobioidei</taxon>
        <taxon>Gobiidae</taxon>
        <taxon>Gobionellinae</taxon>
        <taxon>Mugilogobius</taxon>
    </lineage>
</organism>
<evidence type="ECO:0000256" key="1">
    <source>
        <dbReference type="SAM" id="MobiDB-lite"/>
    </source>
</evidence>
<dbReference type="AlphaFoldDB" id="A0AAW0MIN7"/>
<accession>A0AAW0MIN7</accession>
<keyword evidence="3" id="KW-1185">Reference proteome</keyword>
<evidence type="ECO:0000313" key="2">
    <source>
        <dbReference type="EMBL" id="KAK7880164.1"/>
    </source>
</evidence>
<dbReference type="EMBL" id="JBBPFD010000134">
    <property type="protein sequence ID" value="KAK7880164.1"/>
    <property type="molecule type" value="Genomic_DNA"/>
</dbReference>
<protein>
    <submittedName>
        <fullName evidence="2">Uncharacterized protein</fullName>
    </submittedName>
</protein>